<evidence type="ECO:0000313" key="2">
    <source>
        <dbReference type="EMBL" id="KAF2200030.1"/>
    </source>
</evidence>
<dbReference type="Proteomes" id="UP000799536">
    <property type="component" value="Unassembled WGS sequence"/>
</dbReference>
<feature type="compositionally biased region" description="Basic residues" evidence="1">
    <location>
        <begin position="112"/>
        <end position="130"/>
    </location>
</feature>
<name>A0A9P4MXM5_9PLEO</name>
<feature type="compositionally biased region" description="Acidic residues" evidence="1">
    <location>
        <begin position="90"/>
        <end position="100"/>
    </location>
</feature>
<dbReference type="EMBL" id="ML994043">
    <property type="protein sequence ID" value="KAF2200030.1"/>
    <property type="molecule type" value="Genomic_DNA"/>
</dbReference>
<accession>A0A9P4MXM5</accession>
<dbReference type="InterPro" id="IPR013083">
    <property type="entry name" value="Znf_RING/FYVE/PHD"/>
</dbReference>
<evidence type="ECO:0000256" key="1">
    <source>
        <dbReference type="SAM" id="MobiDB-lite"/>
    </source>
</evidence>
<gene>
    <name evidence="2" type="ORF">GQ43DRAFT_91123</name>
</gene>
<protein>
    <submittedName>
        <fullName evidence="2">Uncharacterized protein</fullName>
    </submittedName>
</protein>
<dbReference type="OrthoDB" id="1431934at2759"/>
<keyword evidence="3" id="KW-1185">Reference proteome</keyword>
<evidence type="ECO:0000313" key="3">
    <source>
        <dbReference type="Proteomes" id="UP000799536"/>
    </source>
</evidence>
<proteinExistence type="predicted"/>
<reference evidence="2" key="1">
    <citation type="journal article" date="2020" name="Stud. Mycol.">
        <title>101 Dothideomycetes genomes: a test case for predicting lifestyles and emergence of pathogens.</title>
        <authorList>
            <person name="Haridas S."/>
            <person name="Albert R."/>
            <person name="Binder M."/>
            <person name="Bloem J."/>
            <person name="Labutti K."/>
            <person name="Salamov A."/>
            <person name="Andreopoulos B."/>
            <person name="Baker S."/>
            <person name="Barry K."/>
            <person name="Bills G."/>
            <person name="Bluhm B."/>
            <person name="Cannon C."/>
            <person name="Castanera R."/>
            <person name="Culley D."/>
            <person name="Daum C."/>
            <person name="Ezra D."/>
            <person name="Gonzalez J."/>
            <person name="Henrissat B."/>
            <person name="Kuo A."/>
            <person name="Liang C."/>
            <person name="Lipzen A."/>
            <person name="Lutzoni F."/>
            <person name="Magnuson J."/>
            <person name="Mondo S."/>
            <person name="Nolan M."/>
            <person name="Ohm R."/>
            <person name="Pangilinan J."/>
            <person name="Park H.-J."/>
            <person name="Ramirez L."/>
            <person name="Alfaro M."/>
            <person name="Sun H."/>
            <person name="Tritt A."/>
            <person name="Yoshinaga Y."/>
            <person name="Zwiers L.-H."/>
            <person name="Turgeon B."/>
            <person name="Goodwin S."/>
            <person name="Spatafora J."/>
            <person name="Crous P."/>
            <person name="Grigoriev I."/>
        </authorList>
    </citation>
    <scope>NUCLEOTIDE SEQUENCE</scope>
    <source>
        <strain evidence="2">ATCC 74209</strain>
    </source>
</reference>
<sequence length="298" mass="33449">MGSLKRITCIRCNSVKPRAKYLVNAPGFDQWSATCTECLRVNKANRNVGQPNRGPSSGRTGLRRSARLHNITPEDDGQDAEGVGAAEPSGQDEDTQDADMADVGVSGDTVPKRRKRKRRSDPWTPRKKGKQYPPRPALTHYTCRICVDEKPVSDFITWVRRERSRGIDEVPIRCIPHLSRPRSSSTKHEEPMCKDCISRTFAAALETKGAMRCHSCPNPKCDIKWDSKYVLHYLPKDLHDTYHQDLFNDFWAKAIKFNCPHEGCSALLRGYAAHGRVSACRVQRVPGEDLRALPGALA</sequence>
<dbReference type="Gene3D" id="3.30.40.10">
    <property type="entry name" value="Zinc/RING finger domain, C3HC4 (zinc finger)"/>
    <property type="match status" value="1"/>
</dbReference>
<feature type="region of interest" description="Disordered" evidence="1">
    <location>
        <begin position="70"/>
        <end position="136"/>
    </location>
</feature>
<dbReference type="AlphaFoldDB" id="A0A9P4MXM5"/>
<comment type="caution">
    <text evidence="2">The sequence shown here is derived from an EMBL/GenBank/DDBJ whole genome shotgun (WGS) entry which is preliminary data.</text>
</comment>
<organism evidence="2 3">
    <name type="scientific">Delitschia confertaspora ATCC 74209</name>
    <dbReference type="NCBI Taxonomy" id="1513339"/>
    <lineage>
        <taxon>Eukaryota</taxon>
        <taxon>Fungi</taxon>
        <taxon>Dikarya</taxon>
        <taxon>Ascomycota</taxon>
        <taxon>Pezizomycotina</taxon>
        <taxon>Dothideomycetes</taxon>
        <taxon>Pleosporomycetidae</taxon>
        <taxon>Pleosporales</taxon>
        <taxon>Delitschiaceae</taxon>
        <taxon>Delitschia</taxon>
    </lineage>
</organism>